<proteinExistence type="predicted"/>
<dbReference type="Proteomes" id="UP000653127">
    <property type="component" value="Unassembled WGS sequence"/>
</dbReference>
<evidence type="ECO:0000313" key="1">
    <source>
        <dbReference type="EMBL" id="MBC8547190.1"/>
    </source>
</evidence>
<keyword evidence="2" id="KW-1185">Reference proteome</keyword>
<protein>
    <submittedName>
        <fullName evidence="1">Uncharacterized protein</fullName>
    </submittedName>
</protein>
<dbReference type="AlphaFoldDB" id="A0A926I581"/>
<dbReference type="RefSeq" id="WP_249283263.1">
    <property type="nucleotide sequence ID" value="NZ_JACRST010000015.1"/>
</dbReference>
<organism evidence="1 2">
    <name type="scientific">Ligaoa zhengdingensis</name>
    <dbReference type="NCBI Taxonomy" id="2763658"/>
    <lineage>
        <taxon>Bacteria</taxon>
        <taxon>Bacillati</taxon>
        <taxon>Bacillota</taxon>
        <taxon>Clostridia</taxon>
        <taxon>Eubacteriales</taxon>
        <taxon>Oscillospiraceae</taxon>
        <taxon>Ligaoa</taxon>
    </lineage>
</organism>
<sequence>MASSQKTSHLQLNHWLGSDKPKREDFNLDNQLIDSAIKTHVQDTGAHVTDAERETWNSGAFTLGSYVGDGAASRAIALGYRPRVLLLFTADRPLCEYNAAVNTNNVYSAAITPLGVSKGIAATDNGFTVETNATAVTGSSTCALNQSGKTYLYLVYR</sequence>
<evidence type="ECO:0000313" key="2">
    <source>
        <dbReference type="Proteomes" id="UP000653127"/>
    </source>
</evidence>
<gene>
    <name evidence="1" type="ORF">H8711_09645</name>
</gene>
<comment type="caution">
    <text evidence="1">The sequence shown here is derived from an EMBL/GenBank/DDBJ whole genome shotgun (WGS) entry which is preliminary data.</text>
</comment>
<reference evidence="1" key="1">
    <citation type="submission" date="2020-08" db="EMBL/GenBank/DDBJ databases">
        <title>Genome public.</title>
        <authorList>
            <person name="Liu C."/>
            <person name="Sun Q."/>
        </authorList>
    </citation>
    <scope>NUCLEOTIDE SEQUENCE</scope>
    <source>
        <strain evidence="1">NSJ-31</strain>
    </source>
</reference>
<dbReference type="EMBL" id="JACRST010000015">
    <property type="protein sequence ID" value="MBC8547190.1"/>
    <property type="molecule type" value="Genomic_DNA"/>
</dbReference>
<accession>A0A926I581</accession>
<name>A0A926I581_9FIRM</name>